<evidence type="ECO:0000256" key="2">
    <source>
        <dbReference type="ARBA" id="ARBA00022448"/>
    </source>
</evidence>
<keyword evidence="2" id="KW-0813">Transport</keyword>
<dbReference type="InterPro" id="IPR037066">
    <property type="entry name" value="Plug_dom_sf"/>
</dbReference>
<dbReference type="Pfam" id="PF00593">
    <property type="entry name" value="TonB_dep_Rec_b-barrel"/>
    <property type="match status" value="1"/>
</dbReference>
<keyword evidence="3" id="KW-0812">Transmembrane</keyword>
<accession>A0A1J5SJH4</accession>
<keyword evidence="6" id="KW-0998">Cell outer membrane</keyword>
<dbReference type="Pfam" id="PF13620">
    <property type="entry name" value="CarboxypepD_reg"/>
    <property type="match status" value="1"/>
</dbReference>
<protein>
    <submittedName>
        <fullName evidence="9">Ferric enterobactin receptor</fullName>
    </submittedName>
</protein>
<comment type="caution">
    <text evidence="9">The sequence shown here is derived from an EMBL/GenBank/DDBJ whole genome shotgun (WGS) entry which is preliminary data.</text>
</comment>
<evidence type="ECO:0000313" key="9">
    <source>
        <dbReference type="EMBL" id="OIR08091.1"/>
    </source>
</evidence>
<dbReference type="InterPro" id="IPR000531">
    <property type="entry name" value="Beta-barrel_TonB"/>
</dbReference>
<evidence type="ECO:0000256" key="1">
    <source>
        <dbReference type="ARBA" id="ARBA00004571"/>
    </source>
</evidence>
<dbReference type="InterPro" id="IPR013784">
    <property type="entry name" value="Carb-bd-like_fold"/>
</dbReference>
<reference evidence="9" key="1">
    <citation type="submission" date="2016-10" db="EMBL/GenBank/DDBJ databases">
        <title>Sequence of Gallionella enrichment culture.</title>
        <authorList>
            <person name="Poehlein A."/>
            <person name="Muehling M."/>
            <person name="Daniel R."/>
        </authorList>
    </citation>
    <scope>NUCLEOTIDE SEQUENCE</scope>
</reference>
<evidence type="ECO:0000259" key="7">
    <source>
        <dbReference type="Pfam" id="PF00593"/>
    </source>
</evidence>
<organism evidence="9">
    <name type="scientific">mine drainage metagenome</name>
    <dbReference type="NCBI Taxonomy" id="410659"/>
    <lineage>
        <taxon>unclassified sequences</taxon>
        <taxon>metagenomes</taxon>
        <taxon>ecological metagenomes</taxon>
    </lineage>
</organism>
<dbReference type="GO" id="GO:0030246">
    <property type="term" value="F:carbohydrate binding"/>
    <property type="evidence" value="ECO:0007669"/>
    <property type="project" value="InterPro"/>
</dbReference>
<dbReference type="InterPro" id="IPR039426">
    <property type="entry name" value="TonB-dep_rcpt-like"/>
</dbReference>
<keyword evidence="9" id="KW-0675">Receptor</keyword>
<evidence type="ECO:0000256" key="3">
    <source>
        <dbReference type="ARBA" id="ARBA00022692"/>
    </source>
</evidence>
<name>A0A1J5SJH4_9ZZZZ</name>
<dbReference type="Gene3D" id="2.170.130.10">
    <property type="entry name" value="TonB-dependent receptor, plug domain"/>
    <property type="match status" value="1"/>
</dbReference>
<dbReference type="AlphaFoldDB" id="A0A1J5SJH4"/>
<dbReference type="SUPFAM" id="SSF56935">
    <property type="entry name" value="Porins"/>
    <property type="match status" value="1"/>
</dbReference>
<dbReference type="Gene3D" id="2.60.40.1120">
    <property type="entry name" value="Carboxypeptidase-like, regulatory domain"/>
    <property type="match status" value="1"/>
</dbReference>
<evidence type="ECO:0000256" key="4">
    <source>
        <dbReference type="ARBA" id="ARBA00023077"/>
    </source>
</evidence>
<feature type="domain" description="TonB-dependent receptor plug" evidence="8">
    <location>
        <begin position="163"/>
        <end position="272"/>
    </location>
</feature>
<comment type="subcellular location">
    <subcellularLocation>
        <location evidence="1">Cell outer membrane</location>
        <topology evidence="1">Multi-pass membrane protein</topology>
    </subcellularLocation>
</comment>
<dbReference type="EMBL" id="MLJW01000033">
    <property type="protein sequence ID" value="OIR08091.1"/>
    <property type="molecule type" value="Genomic_DNA"/>
</dbReference>
<dbReference type="PROSITE" id="PS52016">
    <property type="entry name" value="TONB_DEPENDENT_REC_3"/>
    <property type="match status" value="1"/>
</dbReference>
<keyword evidence="5" id="KW-0472">Membrane</keyword>
<proteinExistence type="predicted"/>
<dbReference type="Pfam" id="PF07715">
    <property type="entry name" value="Plug"/>
    <property type="match status" value="1"/>
</dbReference>
<dbReference type="InterPro" id="IPR036942">
    <property type="entry name" value="Beta-barrel_TonB_sf"/>
</dbReference>
<evidence type="ECO:0000256" key="5">
    <source>
        <dbReference type="ARBA" id="ARBA00023136"/>
    </source>
</evidence>
<dbReference type="PANTHER" id="PTHR40980">
    <property type="entry name" value="PLUG DOMAIN-CONTAINING PROTEIN"/>
    <property type="match status" value="1"/>
</dbReference>
<dbReference type="PANTHER" id="PTHR40980:SF4">
    <property type="entry name" value="TONB-DEPENDENT RECEPTOR-LIKE BETA-BARREL DOMAIN-CONTAINING PROTEIN"/>
    <property type="match status" value="1"/>
</dbReference>
<sequence length="1151" mass="125490">MHTKTGPRAGYTHSLSQLTKLAFSTIVVAAAVAANAAPATATGTIQGRVLDAENGLYLPNAHVTIKGTSLEAYTDNSGFYTINNVPSGADKIEVTYTGIKTLTTEVDLAPGGTANVDLTMNANKVKRSSNGTIMLDPYTVAANRFKNAAQIAINEEKNSINIKDVISVKSFGVIPSGNVGELVKFIPGVQIDYGAYGGAQAGYSDNTASGVSIRGFGPEDTAITIDGMPVSNATPGSLTNQVGLDMLSINNASRVEVIKEATPDMPNNSIGGQINLVTKSAFEYAKPTYNYQVLFNFNSLDRSLSKTVGPVNRKTYKVTPGLTFSLAYPVTKTFGFTVTGSAQREFDHTYRAQPQWTYEPYKSKIDNRTIVLDQNGNPASESNPVLNRFEITDTPRMVDTTSGNVKFDWKPSPSQQITANFQYSTYNSTEAQRRLDIRPWADIGSSWGADYTTGSNTTKNNKSTVDMTVTTLDKIGSTKNGYLRYNLDKSGWKIDASGSISISNGRYADQENGHYSGMDLQMTPIQVSFANIKNGIPGLVSVIDKATGQPIDFTQLQNWKVSNLYAQSGDANNRNTIGLYQVNIARSLDFLPFLGSNSLTIKTGFRRDTNKDEKWGLGSGFKQDLNPGLTFNATDVLDTSYVGQSPGYGFPVQQWASTYKLYELNQAQNLFYTPTDGGDAVGNYNSWAYQQKSLTITKDAYYAMLTGSFFHNRLTFVGGARIENQKREGRGPFTNSNWNYAVNPDGTRYRDQFYQTGVTFDGSKMTRTNADGSTTTITNFLSDPALLARMSAAGVVFPSQLLGSKNTSVASAQRYLIANHPINLSAHGKASPSLSTAFKLTNKIRLQLAWSRSFGLPNLEDSNQGILSGNGAFTVNEYNVAAADGTLGQIKVANPALQPEVSDNWDFQTSYYTDNGGKLSIDYYTKSVTNQVESFTTYSNDPMFATIMNAIGLDPTAYQDWTVVTSANSPTKQKTSGVEASAQQNFSFLGGWGRHFQAFASYTVNSLGTPSAPTPQVVTTPDGTKVTITPSVSTITLRANHFGSAGLQFATDHFSAQIRGTYRNRNEIQRATDPTNGDVIRQIQPAETRIDVEAEYRFKKHYTVFISGRDVFNAERKIVLQDDLNLLPAYAKTYDLRRFGVTWTVGLNATF</sequence>
<keyword evidence="4" id="KW-0798">TonB box</keyword>
<feature type="domain" description="TonB-dependent receptor-like beta-barrel" evidence="7">
    <location>
        <begin position="568"/>
        <end position="1108"/>
    </location>
</feature>
<dbReference type="GO" id="GO:0009279">
    <property type="term" value="C:cell outer membrane"/>
    <property type="evidence" value="ECO:0007669"/>
    <property type="project" value="UniProtKB-SubCell"/>
</dbReference>
<gene>
    <name evidence="9" type="primary">pfeA_1</name>
    <name evidence="9" type="ORF">GALL_95900</name>
</gene>
<evidence type="ECO:0000259" key="8">
    <source>
        <dbReference type="Pfam" id="PF07715"/>
    </source>
</evidence>
<dbReference type="Gene3D" id="2.40.170.20">
    <property type="entry name" value="TonB-dependent receptor, beta-barrel domain"/>
    <property type="match status" value="1"/>
</dbReference>
<evidence type="ECO:0000256" key="6">
    <source>
        <dbReference type="ARBA" id="ARBA00023237"/>
    </source>
</evidence>
<dbReference type="InterPro" id="IPR012910">
    <property type="entry name" value="Plug_dom"/>
</dbReference>
<dbReference type="SUPFAM" id="SSF49452">
    <property type="entry name" value="Starch-binding domain-like"/>
    <property type="match status" value="1"/>
</dbReference>